<reference evidence="7 8" key="1">
    <citation type="journal article" date="2021" name="PeerJ">
        <title>Analysis of 44 Vibrio anguillarum genomes reveals high genetic diversity.</title>
        <authorList>
            <person name="Hansen M.J."/>
            <person name="Dalsgaard I."/>
        </authorList>
    </citation>
    <scope>NUCLEOTIDE SEQUENCE [LARGE SCALE GENOMIC DNA]</scope>
    <source>
        <strain evidence="7 8">17-16730-2A</strain>
    </source>
</reference>
<gene>
    <name evidence="7" type="ORF">EAY07_07365</name>
</gene>
<keyword evidence="3 6" id="KW-0812">Transmembrane</keyword>
<name>A0AAW4ATS7_VIBAN</name>
<feature type="transmembrane region" description="Helical" evidence="6">
    <location>
        <begin position="357"/>
        <end position="377"/>
    </location>
</feature>
<evidence type="ECO:0000256" key="6">
    <source>
        <dbReference type="SAM" id="Phobius"/>
    </source>
</evidence>
<evidence type="ECO:0008006" key="9">
    <source>
        <dbReference type="Google" id="ProtNLM"/>
    </source>
</evidence>
<evidence type="ECO:0000256" key="4">
    <source>
        <dbReference type="ARBA" id="ARBA00022989"/>
    </source>
</evidence>
<sequence length="396" mass="45416">MMVVITALIAKFMMFAVEIFPKSFVSSASFGYFSYNVTLITLLASLISFGGVNYLLKDLPSARNEFSSFLTTIYISFIIFLILLITPNLSYVVSFSAFGISLIMTTSVYFRFKSKTKSWYLFKDIFKSLFFVLLIIFLGNESISGSELSQLYLYSILISLVLTLFTVMVNYTRQFTLYISLETIKNRAIHSAPIVFTGLTYILVSRVDTFYIKDAFGYESLSDYNFVSRVMYQSLFFMQLFQARKLHKVAALFSKREDELAIKLASEIRRNSTLATIFLASMIALFINTDLVRSYFNISEGFVFEISIVFLLLHVLSSSLGLYGYMLLYIDKQVYSLFNSVVVLILSIVSIPLFISFFGVLGASFGVLLSILSGNFLEKLQFDYFRRNRKYLNYYE</sequence>
<feature type="transmembrane region" description="Helical" evidence="6">
    <location>
        <begin position="151"/>
        <end position="171"/>
    </location>
</feature>
<evidence type="ECO:0000313" key="8">
    <source>
        <dbReference type="Proteomes" id="UP000722957"/>
    </source>
</evidence>
<comment type="subcellular location">
    <subcellularLocation>
        <location evidence="1">Cell membrane</location>
        <topology evidence="1">Multi-pass membrane protein</topology>
    </subcellularLocation>
</comment>
<dbReference type="GO" id="GO:0005886">
    <property type="term" value="C:plasma membrane"/>
    <property type="evidence" value="ECO:0007669"/>
    <property type="project" value="UniProtKB-SubCell"/>
</dbReference>
<dbReference type="KEGG" id="vau:VANGNB10_cI2490c"/>
<dbReference type="InterPro" id="IPR050833">
    <property type="entry name" value="Poly_Biosynth_Transport"/>
</dbReference>
<proteinExistence type="predicted"/>
<feature type="transmembrane region" description="Helical" evidence="6">
    <location>
        <begin position="32"/>
        <end position="56"/>
    </location>
</feature>
<organism evidence="7 8">
    <name type="scientific">Vibrio anguillarum</name>
    <name type="common">Listonella anguillarum</name>
    <dbReference type="NCBI Taxonomy" id="55601"/>
    <lineage>
        <taxon>Bacteria</taxon>
        <taxon>Pseudomonadati</taxon>
        <taxon>Pseudomonadota</taxon>
        <taxon>Gammaproteobacteria</taxon>
        <taxon>Vibrionales</taxon>
        <taxon>Vibrionaceae</taxon>
        <taxon>Vibrio</taxon>
    </lineage>
</organism>
<accession>A0AAW4ATS7</accession>
<dbReference type="AlphaFoldDB" id="A0AAW4ATS7"/>
<dbReference type="PANTHER" id="PTHR30250">
    <property type="entry name" value="PST FAMILY PREDICTED COLANIC ACID TRANSPORTER"/>
    <property type="match status" value="1"/>
</dbReference>
<feature type="transmembrane region" description="Helical" evidence="6">
    <location>
        <begin position="273"/>
        <end position="296"/>
    </location>
</feature>
<feature type="transmembrane region" description="Helical" evidence="6">
    <location>
        <begin position="302"/>
        <end position="322"/>
    </location>
</feature>
<keyword evidence="4 6" id="KW-1133">Transmembrane helix</keyword>
<evidence type="ECO:0000256" key="3">
    <source>
        <dbReference type="ARBA" id="ARBA00022692"/>
    </source>
</evidence>
<keyword evidence="5 6" id="KW-0472">Membrane</keyword>
<evidence type="ECO:0000256" key="5">
    <source>
        <dbReference type="ARBA" id="ARBA00023136"/>
    </source>
</evidence>
<feature type="transmembrane region" description="Helical" evidence="6">
    <location>
        <begin position="334"/>
        <end position="351"/>
    </location>
</feature>
<protein>
    <recommendedName>
        <fullName evidence="9">Polysaccharide biosynthesis protein C-terminal domain-containing protein</fullName>
    </recommendedName>
</protein>
<evidence type="ECO:0000256" key="1">
    <source>
        <dbReference type="ARBA" id="ARBA00004651"/>
    </source>
</evidence>
<keyword evidence="2" id="KW-1003">Cell membrane</keyword>
<dbReference type="Proteomes" id="UP000722957">
    <property type="component" value="Unassembled WGS sequence"/>
</dbReference>
<feature type="transmembrane region" description="Helical" evidence="6">
    <location>
        <begin position="119"/>
        <end position="139"/>
    </location>
</feature>
<evidence type="ECO:0000313" key="7">
    <source>
        <dbReference type="EMBL" id="MBF4271867.1"/>
    </source>
</evidence>
<feature type="transmembrane region" description="Helical" evidence="6">
    <location>
        <begin position="68"/>
        <end position="85"/>
    </location>
</feature>
<comment type="caution">
    <text evidence="7">The sequence shown here is derived from an EMBL/GenBank/DDBJ whole genome shotgun (WGS) entry which is preliminary data.</text>
</comment>
<dbReference type="PANTHER" id="PTHR30250:SF11">
    <property type="entry name" value="O-ANTIGEN TRANSPORTER-RELATED"/>
    <property type="match status" value="1"/>
</dbReference>
<evidence type="ECO:0000256" key="2">
    <source>
        <dbReference type="ARBA" id="ARBA00022475"/>
    </source>
</evidence>
<feature type="transmembrane region" description="Helical" evidence="6">
    <location>
        <begin position="91"/>
        <end position="112"/>
    </location>
</feature>
<dbReference type="EMBL" id="RDOM01000013">
    <property type="protein sequence ID" value="MBF4271867.1"/>
    <property type="molecule type" value="Genomic_DNA"/>
</dbReference>